<dbReference type="SUPFAM" id="SSF53756">
    <property type="entry name" value="UDP-Glycosyltransferase/glycogen phosphorylase"/>
    <property type="match status" value="1"/>
</dbReference>
<dbReference type="PANTHER" id="PTHR45947:SF3">
    <property type="entry name" value="SULFOQUINOVOSYL TRANSFERASE SQD2"/>
    <property type="match status" value="1"/>
</dbReference>
<protein>
    <submittedName>
        <fullName evidence="3">Colanic acid biosynthesis glycosyl transferase WcaI</fullName>
    </submittedName>
</protein>
<reference evidence="3 4" key="1">
    <citation type="submission" date="2018-04" db="EMBL/GenBank/DDBJ databases">
        <title>Genomic Encyclopedia of Archaeal and Bacterial Type Strains, Phase II (KMG-II): from individual species to whole genera.</title>
        <authorList>
            <person name="Goeker M."/>
        </authorList>
    </citation>
    <scope>NUCLEOTIDE SEQUENCE [LARGE SCALE GENOMIC DNA]</scope>
    <source>
        <strain evidence="3 4">DSM 5822</strain>
    </source>
</reference>
<dbReference type="RefSeq" id="WP_107865289.1">
    <property type="nucleotide sequence ID" value="NZ_QAON01000005.1"/>
</dbReference>
<evidence type="ECO:0000313" key="4">
    <source>
        <dbReference type="Proteomes" id="UP000244223"/>
    </source>
</evidence>
<keyword evidence="4" id="KW-1185">Reference proteome</keyword>
<evidence type="ECO:0000313" key="3">
    <source>
        <dbReference type="EMBL" id="PTQ89773.1"/>
    </source>
</evidence>
<dbReference type="EMBL" id="QAON01000005">
    <property type="protein sequence ID" value="PTQ89773.1"/>
    <property type="molecule type" value="Genomic_DNA"/>
</dbReference>
<dbReference type="OrthoDB" id="9802525at2"/>
<feature type="domain" description="Glycosyltransferase subfamily 4-like N-terminal" evidence="2">
    <location>
        <begin position="15"/>
        <end position="201"/>
    </location>
</feature>
<evidence type="ECO:0000259" key="2">
    <source>
        <dbReference type="Pfam" id="PF13579"/>
    </source>
</evidence>
<accession>A0A2T5J0A3</accession>
<sequence length="406" mass="45898">MKFLLYGINYKPELTGIGKYSGEMAEWLAAQGDDVRVVTAPPYYPAWRIEKNYRNWYQTSQDNGVTVHRCPLYVPSEPTTITRLLHLISFALSSFLVLLRLLLWRPHVVFVVEPTLFCLPLAWLYARLVGAKLILHIQDYEIDAMFGLGMMTTGRIGRIAKAIESWLMRRCDIVSTISNSMIKIAEAKGVNPQKTLYFPNWVDTEFISPKADKYHFRHLWGIAAHQKVVLYSGNMGKKQGLEIVIDAAEQLRHRTDITFLLVGQGAAKAELEALVQQKNLSNVSFAPLQPYEDLPKLLAMPDVHLIVQKKGAADVVLPSKMTGILSVGGYSLITAEPHTELGLIIEKHSGIAQRVEPEDLSAFIEGLMRVLEKDTHQTNHIARDYAEQYLNKKAVLMRFRDSILVV</sequence>
<gene>
    <name evidence="3" type="ORF">C8N29_10597</name>
</gene>
<dbReference type="Pfam" id="PF13579">
    <property type="entry name" value="Glyco_trans_4_4"/>
    <property type="match status" value="1"/>
</dbReference>
<dbReference type="InterPro" id="IPR050194">
    <property type="entry name" value="Glycosyltransferase_grp1"/>
</dbReference>
<feature type="domain" description="Glycosyl transferase family 1" evidence="1">
    <location>
        <begin position="221"/>
        <end position="374"/>
    </location>
</feature>
<dbReference type="NCBIfam" id="NF007640">
    <property type="entry name" value="PRK10307.1"/>
    <property type="match status" value="1"/>
</dbReference>
<dbReference type="Proteomes" id="UP000244223">
    <property type="component" value="Unassembled WGS sequence"/>
</dbReference>
<dbReference type="Pfam" id="PF00534">
    <property type="entry name" value="Glycos_transf_1"/>
    <property type="match status" value="1"/>
</dbReference>
<comment type="caution">
    <text evidence="3">The sequence shown here is derived from an EMBL/GenBank/DDBJ whole genome shotgun (WGS) entry which is preliminary data.</text>
</comment>
<evidence type="ECO:0000259" key="1">
    <source>
        <dbReference type="Pfam" id="PF00534"/>
    </source>
</evidence>
<name>A0A2T5J0A3_9GAMM</name>
<dbReference type="InterPro" id="IPR001296">
    <property type="entry name" value="Glyco_trans_1"/>
</dbReference>
<dbReference type="Gene3D" id="3.40.50.2000">
    <property type="entry name" value="Glycogen Phosphorylase B"/>
    <property type="match status" value="2"/>
</dbReference>
<dbReference type="GO" id="GO:0016758">
    <property type="term" value="F:hexosyltransferase activity"/>
    <property type="evidence" value="ECO:0007669"/>
    <property type="project" value="TreeGrafter"/>
</dbReference>
<dbReference type="CDD" id="cd03794">
    <property type="entry name" value="GT4_WbuB-like"/>
    <property type="match status" value="1"/>
</dbReference>
<organism evidence="3 4">
    <name type="scientific">Agitococcus lubricus</name>
    <dbReference type="NCBI Taxonomy" id="1077255"/>
    <lineage>
        <taxon>Bacteria</taxon>
        <taxon>Pseudomonadati</taxon>
        <taxon>Pseudomonadota</taxon>
        <taxon>Gammaproteobacteria</taxon>
        <taxon>Moraxellales</taxon>
        <taxon>Moraxellaceae</taxon>
        <taxon>Agitococcus</taxon>
    </lineage>
</organism>
<proteinExistence type="predicted"/>
<keyword evidence="3" id="KW-0808">Transferase</keyword>
<dbReference type="PANTHER" id="PTHR45947">
    <property type="entry name" value="SULFOQUINOVOSYL TRANSFERASE SQD2"/>
    <property type="match status" value="1"/>
</dbReference>
<dbReference type="InterPro" id="IPR028098">
    <property type="entry name" value="Glyco_trans_4-like_N"/>
</dbReference>
<dbReference type="AlphaFoldDB" id="A0A2T5J0A3"/>